<keyword evidence="3" id="KW-1185">Reference proteome</keyword>
<proteinExistence type="predicted"/>
<evidence type="ECO:0000313" key="3">
    <source>
        <dbReference type="Proteomes" id="UP000051913"/>
    </source>
</evidence>
<feature type="region of interest" description="Disordered" evidence="1">
    <location>
        <begin position="56"/>
        <end position="75"/>
    </location>
</feature>
<evidence type="ECO:0000256" key="1">
    <source>
        <dbReference type="SAM" id="MobiDB-lite"/>
    </source>
</evidence>
<dbReference type="Proteomes" id="UP000051913">
    <property type="component" value="Unassembled WGS sequence"/>
</dbReference>
<accession>A0A0R3LGL7</accession>
<dbReference type="InterPro" id="IPR018691">
    <property type="entry name" value="DUF2188"/>
</dbReference>
<reference evidence="2 3" key="1">
    <citation type="submission" date="2014-03" db="EMBL/GenBank/DDBJ databases">
        <title>Bradyrhizobium valentinum sp. nov., isolated from effective nodules of Lupinus mariae-josephae, a lupine endemic of basic-lime soils in Eastern Spain.</title>
        <authorList>
            <person name="Duran D."/>
            <person name="Rey L."/>
            <person name="Navarro A."/>
            <person name="Busquets A."/>
            <person name="Imperial J."/>
            <person name="Ruiz-Argueso T."/>
        </authorList>
    </citation>
    <scope>NUCLEOTIDE SEQUENCE [LARGE SCALE GENOMIC DNA]</scope>
    <source>
        <strain evidence="2 3">LmjM3</strain>
    </source>
</reference>
<gene>
    <name evidence="2" type="ORF">CP49_02165</name>
</gene>
<protein>
    <recommendedName>
        <fullName evidence="4">DUF2188 domain-containing protein</fullName>
    </recommendedName>
</protein>
<dbReference type="OrthoDB" id="8140940at2"/>
<evidence type="ECO:0000313" key="2">
    <source>
        <dbReference type="EMBL" id="KRR06920.1"/>
    </source>
</evidence>
<organism evidence="2 3">
    <name type="scientific">Bradyrhizobium valentinum</name>
    <dbReference type="NCBI Taxonomy" id="1518501"/>
    <lineage>
        <taxon>Bacteria</taxon>
        <taxon>Pseudomonadati</taxon>
        <taxon>Pseudomonadota</taxon>
        <taxon>Alphaproteobacteria</taxon>
        <taxon>Hyphomicrobiales</taxon>
        <taxon>Nitrobacteraceae</taxon>
        <taxon>Bradyrhizobium</taxon>
    </lineage>
</organism>
<dbReference type="AlphaFoldDB" id="A0A0R3LGL7"/>
<dbReference type="RefSeq" id="WP_057851115.1">
    <property type="nucleotide sequence ID" value="NZ_LLXX01000101.1"/>
</dbReference>
<name>A0A0R3LGL7_9BRAD</name>
<evidence type="ECO:0008006" key="4">
    <source>
        <dbReference type="Google" id="ProtNLM"/>
    </source>
</evidence>
<dbReference type="EMBL" id="LLXX01000101">
    <property type="protein sequence ID" value="KRR06920.1"/>
    <property type="molecule type" value="Genomic_DNA"/>
</dbReference>
<dbReference type="Pfam" id="PF09954">
    <property type="entry name" value="DUF2188"/>
    <property type="match status" value="1"/>
</dbReference>
<sequence>MGLAEYMIVSKPDGWTVLHDGNAQHDYDTKEAAFEAAVAAASLAIRQGHEVHVSVPGREAGSKTALGAKDSKSAP</sequence>
<comment type="caution">
    <text evidence="2">The sequence shown here is derived from an EMBL/GenBank/DDBJ whole genome shotgun (WGS) entry which is preliminary data.</text>
</comment>